<sequence length="367" mass="41464">MSTTDTETKRTPHLMGKLTAAEPLSVDSRTLMRALYIIYRRVSHYPSSTSSDGAGIFEEESMKNPSKKTCVKTSVLVRLKNQSFSMMKQLQLAVSILSVITLADQRRSVPPEPAHKGSFRNSGPMDEIAQKVSKWNPKEPENAWEMSGQFEGDIMIDDVRNALDDETSRWPDGVIPFYIQKEDFSKEDMDIIKGAIKEYHQKTCLRFRPYKKGDEDHVIVRGNRSGCWSYVGKRGGGQVLNLQTPGCVHHGIVIHELLHMLGFYHQQSAPERDDFVKINWENIKTGKDHNFQKRNTSRVTNYGVKYDYGSIMHYSSHAFSKNGEATITPLSGSSSPSQATCDSNVDTVRGWFLPKQPSSFNPLLEAH</sequence>
<dbReference type="InterPro" id="IPR006026">
    <property type="entry name" value="Peptidase_Metallo"/>
</dbReference>
<dbReference type="InterPro" id="IPR024079">
    <property type="entry name" value="MetalloPept_cat_dom_sf"/>
</dbReference>
<dbReference type="PROSITE" id="PS51864">
    <property type="entry name" value="ASTACIN"/>
    <property type="match status" value="1"/>
</dbReference>
<dbReference type="Pfam" id="PF01400">
    <property type="entry name" value="Astacin"/>
    <property type="match status" value="1"/>
</dbReference>
<dbReference type="GO" id="GO:0008270">
    <property type="term" value="F:zinc ion binding"/>
    <property type="evidence" value="ECO:0007669"/>
    <property type="project" value="UniProtKB-UniRule"/>
</dbReference>
<feature type="binding site" evidence="6">
    <location>
        <position position="255"/>
    </location>
    <ligand>
        <name>Zn(2+)</name>
        <dbReference type="ChEBI" id="CHEBI:29105"/>
        <note>catalytic</note>
    </ligand>
</feature>
<dbReference type="Gene3D" id="3.40.390.10">
    <property type="entry name" value="Collagenase (Catalytic Domain)"/>
    <property type="match status" value="1"/>
</dbReference>
<feature type="binding site" evidence="6">
    <location>
        <position position="265"/>
    </location>
    <ligand>
        <name>Zn(2+)</name>
        <dbReference type="ChEBI" id="CHEBI:29105"/>
        <note>catalytic</note>
    </ligand>
</feature>
<dbReference type="InterPro" id="IPR001506">
    <property type="entry name" value="Peptidase_M12A"/>
</dbReference>
<proteinExistence type="predicted"/>
<evidence type="ECO:0000256" key="6">
    <source>
        <dbReference type="PROSITE-ProRule" id="PRU01211"/>
    </source>
</evidence>
<evidence type="ECO:0000256" key="4">
    <source>
        <dbReference type="ARBA" id="ARBA00022833"/>
    </source>
</evidence>
<dbReference type="AlphaFoldDB" id="A0A7R8VCZ4"/>
<comment type="caution">
    <text evidence="6">Lacks conserved residue(s) required for the propagation of feature annotation.</text>
</comment>
<dbReference type="PANTHER" id="PTHR10127:SF780">
    <property type="entry name" value="METALLOENDOPEPTIDASE"/>
    <property type="match status" value="1"/>
</dbReference>
<name>A0A7R8VCZ4_TIMDO</name>
<accession>A0A7R8VCZ4</accession>
<evidence type="ECO:0000256" key="7">
    <source>
        <dbReference type="RuleBase" id="RU361183"/>
    </source>
</evidence>
<dbReference type="SUPFAM" id="SSF55486">
    <property type="entry name" value="Metalloproteases ('zincins'), catalytic domain"/>
    <property type="match status" value="1"/>
</dbReference>
<evidence type="ECO:0000259" key="8">
    <source>
        <dbReference type="PROSITE" id="PS51864"/>
    </source>
</evidence>
<dbReference type="SMART" id="SM00235">
    <property type="entry name" value="ZnMc"/>
    <property type="match status" value="1"/>
</dbReference>
<keyword evidence="1 6" id="KW-0645">Protease</keyword>
<dbReference type="PANTHER" id="PTHR10127">
    <property type="entry name" value="DISCOIDIN, CUB, EGF, LAMININ , AND ZINC METALLOPROTEASE DOMAIN CONTAINING"/>
    <property type="match status" value="1"/>
</dbReference>
<protein>
    <recommendedName>
        <fullName evidence="7">Metalloendopeptidase</fullName>
        <ecNumber evidence="7">3.4.24.-</ecNumber>
    </recommendedName>
</protein>
<organism evidence="9">
    <name type="scientific">Timema douglasi</name>
    <name type="common">Walking stick</name>
    <dbReference type="NCBI Taxonomy" id="61478"/>
    <lineage>
        <taxon>Eukaryota</taxon>
        <taxon>Metazoa</taxon>
        <taxon>Ecdysozoa</taxon>
        <taxon>Arthropoda</taxon>
        <taxon>Hexapoda</taxon>
        <taxon>Insecta</taxon>
        <taxon>Pterygota</taxon>
        <taxon>Neoptera</taxon>
        <taxon>Polyneoptera</taxon>
        <taxon>Phasmatodea</taxon>
        <taxon>Timematodea</taxon>
        <taxon>Timematoidea</taxon>
        <taxon>Timematidae</taxon>
        <taxon>Timema</taxon>
    </lineage>
</organism>
<dbReference type="GO" id="GO:0004222">
    <property type="term" value="F:metalloendopeptidase activity"/>
    <property type="evidence" value="ECO:0007669"/>
    <property type="project" value="UniProtKB-UniRule"/>
</dbReference>
<evidence type="ECO:0000256" key="3">
    <source>
        <dbReference type="ARBA" id="ARBA00022801"/>
    </source>
</evidence>
<evidence type="ECO:0000256" key="1">
    <source>
        <dbReference type="ARBA" id="ARBA00022670"/>
    </source>
</evidence>
<dbReference type="PRINTS" id="PR00480">
    <property type="entry name" value="ASTACIN"/>
</dbReference>
<gene>
    <name evidence="9" type="ORF">TDIB3V08_LOCUS1280</name>
</gene>
<feature type="binding site" evidence="6">
    <location>
        <position position="259"/>
    </location>
    <ligand>
        <name>Zn(2+)</name>
        <dbReference type="ChEBI" id="CHEBI:29105"/>
        <note>catalytic</note>
    </ligand>
</feature>
<keyword evidence="2 6" id="KW-0479">Metal-binding</keyword>
<keyword evidence="4 6" id="KW-0862">Zinc</keyword>
<evidence type="ECO:0000313" key="9">
    <source>
        <dbReference type="EMBL" id="CAD7194868.1"/>
    </source>
</evidence>
<comment type="cofactor">
    <cofactor evidence="6 7">
        <name>Zn(2+)</name>
        <dbReference type="ChEBI" id="CHEBI:29105"/>
    </cofactor>
    <text evidence="6 7">Binds 1 zinc ion per subunit.</text>
</comment>
<keyword evidence="5 6" id="KW-0482">Metalloprotease</keyword>
<dbReference type="GO" id="GO:0006508">
    <property type="term" value="P:proteolysis"/>
    <property type="evidence" value="ECO:0007669"/>
    <property type="project" value="UniProtKB-KW"/>
</dbReference>
<dbReference type="EC" id="3.4.24.-" evidence="7"/>
<feature type="domain" description="Peptidase M12A" evidence="8">
    <location>
        <begin position="161"/>
        <end position="367"/>
    </location>
</feature>
<dbReference type="EMBL" id="OA564592">
    <property type="protein sequence ID" value="CAD7194868.1"/>
    <property type="molecule type" value="Genomic_DNA"/>
</dbReference>
<reference evidence="9" key="1">
    <citation type="submission" date="2020-11" db="EMBL/GenBank/DDBJ databases">
        <authorList>
            <person name="Tran Van P."/>
        </authorList>
    </citation>
    <scope>NUCLEOTIDE SEQUENCE</scope>
</reference>
<evidence type="ECO:0000256" key="2">
    <source>
        <dbReference type="ARBA" id="ARBA00022723"/>
    </source>
</evidence>
<dbReference type="InterPro" id="IPR034035">
    <property type="entry name" value="Astacin-like_dom"/>
</dbReference>
<feature type="active site" evidence="6">
    <location>
        <position position="256"/>
    </location>
</feature>
<evidence type="ECO:0000256" key="5">
    <source>
        <dbReference type="ARBA" id="ARBA00023049"/>
    </source>
</evidence>
<keyword evidence="3 6" id="KW-0378">Hydrolase</keyword>
<dbReference type="CDD" id="cd04280">
    <property type="entry name" value="ZnMc_astacin_like"/>
    <property type="match status" value="1"/>
</dbReference>